<feature type="transmembrane region" description="Helical" evidence="6">
    <location>
        <begin position="74"/>
        <end position="93"/>
    </location>
</feature>
<keyword evidence="5 6" id="KW-0472">Membrane</keyword>
<evidence type="ECO:0000256" key="2">
    <source>
        <dbReference type="ARBA" id="ARBA00022475"/>
    </source>
</evidence>
<feature type="domain" description="Major facilitator superfamily (MFS) profile" evidence="7">
    <location>
        <begin position="8"/>
        <end position="384"/>
    </location>
</feature>
<dbReference type="CDD" id="cd17324">
    <property type="entry name" value="MFS_NepI_like"/>
    <property type="match status" value="1"/>
</dbReference>
<dbReference type="SUPFAM" id="SSF103473">
    <property type="entry name" value="MFS general substrate transporter"/>
    <property type="match status" value="1"/>
</dbReference>
<keyword evidence="3 6" id="KW-0812">Transmembrane</keyword>
<dbReference type="GO" id="GO:0005886">
    <property type="term" value="C:plasma membrane"/>
    <property type="evidence" value="ECO:0007669"/>
    <property type="project" value="UniProtKB-SubCell"/>
</dbReference>
<feature type="transmembrane region" description="Helical" evidence="6">
    <location>
        <begin position="335"/>
        <end position="357"/>
    </location>
</feature>
<feature type="transmembrane region" description="Helical" evidence="6">
    <location>
        <begin position="240"/>
        <end position="259"/>
    </location>
</feature>
<dbReference type="InterPro" id="IPR036259">
    <property type="entry name" value="MFS_trans_sf"/>
</dbReference>
<keyword evidence="4 6" id="KW-1133">Transmembrane helix</keyword>
<dbReference type="PANTHER" id="PTHR43124">
    <property type="entry name" value="PURINE EFFLUX PUMP PBUE"/>
    <property type="match status" value="1"/>
</dbReference>
<dbReference type="InterPro" id="IPR050189">
    <property type="entry name" value="MFS_Efflux_Transporters"/>
</dbReference>
<evidence type="ECO:0000256" key="1">
    <source>
        <dbReference type="ARBA" id="ARBA00004651"/>
    </source>
</evidence>
<feature type="transmembrane region" description="Helical" evidence="6">
    <location>
        <begin position="294"/>
        <end position="314"/>
    </location>
</feature>
<accession>A0A917M6Q8</accession>
<dbReference type="GO" id="GO:0022857">
    <property type="term" value="F:transmembrane transporter activity"/>
    <property type="evidence" value="ECO:0007669"/>
    <property type="project" value="InterPro"/>
</dbReference>
<evidence type="ECO:0000259" key="7">
    <source>
        <dbReference type="PROSITE" id="PS50850"/>
    </source>
</evidence>
<evidence type="ECO:0000256" key="5">
    <source>
        <dbReference type="ARBA" id="ARBA00023136"/>
    </source>
</evidence>
<evidence type="ECO:0000256" key="4">
    <source>
        <dbReference type="ARBA" id="ARBA00022989"/>
    </source>
</evidence>
<dbReference type="InterPro" id="IPR011701">
    <property type="entry name" value="MFS"/>
</dbReference>
<comment type="subcellular location">
    <subcellularLocation>
        <location evidence="1">Cell membrane</location>
        <topology evidence="1">Multi-pass membrane protein</topology>
    </subcellularLocation>
</comment>
<reference evidence="8" key="1">
    <citation type="journal article" date="2014" name="Int. J. Syst. Evol. Microbiol.">
        <title>Complete genome sequence of Corynebacterium casei LMG S-19264T (=DSM 44701T), isolated from a smear-ripened cheese.</title>
        <authorList>
            <consortium name="US DOE Joint Genome Institute (JGI-PGF)"/>
            <person name="Walter F."/>
            <person name="Albersmeier A."/>
            <person name="Kalinowski J."/>
            <person name="Ruckert C."/>
        </authorList>
    </citation>
    <scope>NUCLEOTIDE SEQUENCE</scope>
    <source>
        <strain evidence="8">CGMCC 1.12195</strain>
    </source>
</reference>
<dbReference type="AlphaFoldDB" id="A0A917M6Q8"/>
<comment type="caution">
    <text evidence="8">The sequence shown here is derived from an EMBL/GenBank/DDBJ whole genome shotgun (WGS) entry which is preliminary data.</text>
</comment>
<dbReference type="Pfam" id="PF07690">
    <property type="entry name" value="MFS_1"/>
    <property type="match status" value="1"/>
</dbReference>
<organism evidence="8 9">
    <name type="scientific">Parapedobacter pyrenivorans</name>
    <dbReference type="NCBI Taxonomy" id="1305674"/>
    <lineage>
        <taxon>Bacteria</taxon>
        <taxon>Pseudomonadati</taxon>
        <taxon>Bacteroidota</taxon>
        <taxon>Sphingobacteriia</taxon>
        <taxon>Sphingobacteriales</taxon>
        <taxon>Sphingobacteriaceae</taxon>
        <taxon>Parapedobacter</taxon>
    </lineage>
</organism>
<feature type="transmembrane region" description="Helical" evidence="6">
    <location>
        <begin position="9"/>
        <end position="28"/>
    </location>
</feature>
<evidence type="ECO:0000313" key="9">
    <source>
        <dbReference type="Proteomes" id="UP000660862"/>
    </source>
</evidence>
<keyword evidence="2" id="KW-1003">Cell membrane</keyword>
<dbReference type="RefSeq" id="WP_188504653.1">
    <property type="nucleotide sequence ID" value="NZ_BMER01000001.1"/>
</dbReference>
<evidence type="ECO:0000313" key="8">
    <source>
        <dbReference type="EMBL" id="GGG78581.1"/>
    </source>
</evidence>
<feature type="transmembrane region" description="Helical" evidence="6">
    <location>
        <begin position="159"/>
        <end position="178"/>
    </location>
</feature>
<feature type="transmembrane region" description="Helical" evidence="6">
    <location>
        <begin position="48"/>
        <end position="67"/>
    </location>
</feature>
<sequence>MQTTVKKSLIALLFGGLGIGITEFVMMGLLEEIAGDLAIDIPTAGHLIAAYAVGVVIGAPLLVVIAGKYPPKRILIGLMVLFTIFNAFTAFAPSYTSLLISRVLAGLPHGAFFGVGSVVASRLAQPGKEAQAISIMFAGLTIANLIGVPLGTYIGHHFIWRYSFAIVVLVGIITLLSLKFWMPDLPVKQAGSVKTQLRFFKRREAWLIVGMIAIGTGGLFSWYSYISPLMTKVAGFSESSMTYILMLAGLGMFVGNLVGGRLADLVSPARASVMLLMVMAVALVAQQYLSVYPIPSLVMTFILGGVAFALSAPIQMLMINTAKGSEMLAASVSQASFNIGNALGAFLGGLPIAMGYGYTSPEWVGAAMAAFGALFALAFIVRQARQNRIQPVALPHTHRVVAEVTEGEPEPVC</sequence>
<keyword evidence="9" id="KW-1185">Reference proteome</keyword>
<feature type="transmembrane region" description="Helical" evidence="6">
    <location>
        <begin position="99"/>
        <end position="120"/>
    </location>
</feature>
<evidence type="ECO:0000256" key="6">
    <source>
        <dbReference type="SAM" id="Phobius"/>
    </source>
</evidence>
<feature type="transmembrane region" description="Helical" evidence="6">
    <location>
        <begin position="132"/>
        <end position="153"/>
    </location>
</feature>
<feature type="transmembrane region" description="Helical" evidence="6">
    <location>
        <begin position="271"/>
        <end position="288"/>
    </location>
</feature>
<reference evidence="8" key="2">
    <citation type="submission" date="2020-09" db="EMBL/GenBank/DDBJ databases">
        <authorList>
            <person name="Sun Q."/>
            <person name="Zhou Y."/>
        </authorList>
    </citation>
    <scope>NUCLEOTIDE SEQUENCE</scope>
    <source>
        <strain evidence="8">CGMCC 1.12195</strain>
    </source>
</reference>
<dbReference type="EMBL" id="BMER01000001">
    <property type="protein sequence ID" value="GGG78581.1"/>
    <property type="molecule type" value="Genomic_DNA"/>
</dbReference>
<dbReference type="PANTHER" id="PTHR43124:SF6">
    <property type="entry name" value="TRANSPORTER ARAJ-RELATED"/>
    <property type="match status" value="1"/>
</dbReference>
<evidence type="ECO:0000256" key="3">
    <source>
        <dbReference type="ARBA" id="ARBA00022692"/>
    </source>
</evidence>
<dbReference type="Gene3D" id="1.20.1250.20">
    <property type="entry name" value="MFS general substrate transporter like domains"/>
    <property type="match status" value="2"/>
</dbReference>
<dbReference type="InterPro" id="IPR020846">
    <property type="entry name" value="MFS_dom"/>
</dbReference>
<protein>
    <submittedName>
        <fullName evidence="8">MFS transporter AraJ</fullName>
    </submittedName>
</protein>
<name>A0A917M6Q8_9SPHI</name>
<gene>
    <name evidence="8" type="ORF">GCM10007415_08280</name>
</gene>
<dbReference type="Proteomes" id="UP000660862">
    <property type="component" value="Unassembled WGS sequence"/>
</dbReference>
<feature type="transmembrane region" description="Helical" evidence="6">
    <location>
        <begin position="205"/>
        <end position="225"/>
    </location>
</feature>
<proteinExistence type="predicted"/>
<feature type="transmembrane region" description="Helical" evidence="6">
    <location>
        <begin position="363"/>
        <end position="381"/>
    </location>
</feature>
<dbReference type="PROSITE" id="PS50850">
    <property type="entry name" value="MFS"/>
    <property type="match status" value="1"/>
</dbReference>